<sequence length="280" mass="29781">MTGFSPEWLALREPADGAARNRDVLSATSRLFENKDAINVLDLGSGSGSNLRALAAHLPLHQKWALVDYDCDLIKAARTALSGWANEAAYVGESLSLQKDGRVIDVAFLQADLSANLNEVLDGPADLVTAAAFFDLVSTDWIERFVRGLAARKLPLYAVLTYNGEESWKPAHPSDATVNAAFNLHQRTDKGFGPAAGPAAAGVLAAALRENGYEVVLGDSPWRLTSADHLLFEPLVAGIAAAAGQTGKVAPEVLQAWRNAHRSPTACVIGHTDLLAIPPR</sequence>
<reference evidence="1 2" key="1">
    <citation type="journal article" date="2019" name="Microorganisms">
        <title>Genome Insights into the Novel Species Microvirga brassicacearum, a Rapeseed Endophyte with Biotechnological Potential.</title>
        <authorList>
            <person name="Jimenez-Gomez A."/>
            <person name="Saati-Santamaria Z."/>
            <person name="Igual J.M."/>
            <person name="Rivas R."/>
            <person name="Mateos P.F."/>
            <person name="Garcia-Fraile P."/>
        </authorList>
    </citation>
    <scope>NUCLEOTIDE SEQUENCE [LARGE SCALE GENOMIC DNA]</scope>
    <source>
        <strain evidence="1 2">CDVBN77</strain>
    </source>
</reference>
<dbReference type="Gene3D" id="3.40.50.150">
    <property type="entry name" value="Vaccinia Virus protein VP39"/>
    <property type="match status" value="1"/>
</dbReference>
<comment type="caution">
    <text evidence="1">The sequence shown here is derived from an EMBL/GenBank/DDBJ whole genome shotgun (WGS) entry which is preliminary data.</text>
</comment>
<dbReference type="RefSeq" id="WP_150943324.1">
    <property type="nucleotide sequence ID" value="NZ_VCMV01000013.1"/>
</dbReference>
<evidence type="ECO:0000313" key="1">
    <source>
        <dbReference type="EMBL" id="KAB0267357.1"/>
    </source>
</evidence>
<keyword evidence="1" id="KW-0489">Methyltransferase</keyword>
<dbReference type="SUPFAM" id="SSF53335">
    <property type="entry name" value="S-adenosyl-L-methionine-dependent methyltransferases"/>
    <property type="match status" value="1"/>
</dbReference>
<organism evidence="1 2">
    <name type="scientific">Microvirga brassicacearum</name>
    <dbReference type="NCBI Taxonomy" id="2580413"/>
    <lineage>
        <taxon>Bacteria</taxon>
        <taxon>Pseudomonadati</taxon>
        <taxon>Pseudomonadota</taxon>
        <taxon>Alphaproteobacteria</taxon>
        <taxon>Hyphomicrobiales</taxon>
        <taxon>Methylobacteriaceae</taxon>
        <taxon>Microvirga</taxon>
    </lineage>
</organism>
<name>A0A5N3PC90_9HYPH</name>
<dbReference type="GO" id="GO:0032259">
    <property type="term" value="P:methylation"/>
    <property type="evidence" value="ECO:0007669"/>
    <property type="project" value="UniProtKB-KW"/>
</dbReference>
<dbReference type="EMBL" id="VCMV01000013">
    <property type="protein sequence ID" value="KAB0267357.1"/>
    <property type="molecule type" value="Genomic_DNA"/>
</dbReference>
<dbReference type="InterPro" id="IPR029063">
    <property type="entry name" value="SAM-dependent_MTases_sf"/>
</dbReference>
<gene>
    <name evidence="1" type="ORF">FEZ63_08555</name>
</gene>
<dbReference type="AlphaFoldDB" id="A0A5N3PC90"/>
<dbReference type="Proteomes" id="UP000325684">
    <property type="component" value="Unassembled WGS sequence"/>
</dbReference>
<accession>A0A5N3PC90</accession>
<keyword evidence="1" id="KW-0808">Transferase</keyword>
<dbReference type="OrthoDB" id="7273451at2"/>
<keyword evidence="2" id="KW-1185">Reference proteome</keyword>
<proteinExistence type="predicted"/>
<protein>
    <submittedName>
        <fullName evidence="1">Class I SAM-dependent methyltransferase</fullName>
    </submittedName>
</protein>
<dbReference type="GO" id="GO:0008168">
    <property type="term" value="F:methyltransferase activity"/>
    <property type="evidence" value="ECO:0007669"/>
    <property type="project" value="UniProtKB-KW"/>
</dbReference>
<evidence type="ECO:0000313" key="2">
    <source>
        <dbReference type="Proteomes" id="UP000325684"/>
    </source>
</evidence>